<name>A0A2S9YML5_9BACT</name>
<sequence length="201" mass="21870">MSPSVEPSTEEVCVHFVDTFARGLDETSKLSADGRAMVEARCVADLDTARQSVDPVEHRRRVQCVMAADDFMDMIGCQPFELAGADAEPSPPPPPPSGEHSMQPLSKLMNIAISVPNPDPAALQQTKAARFDKADGTTVVAFCVDVTGETSDIHTAQKFPGDPMIDQILRDTVATWRFEPFTVDGKAIKACSEKTFKLKFK</sequence>
<dbReference type="Gene3D" id="3.30.1150.10">
    <property type="match status" value="1"/>
</dbReference>
<evidence type="ECO:0000313" key="3">
    <source>
        <dbReference type="Proteomes" id="UP000238823"/>
    </source>
</evidence>
<comment type="caution">
    <text evidence="2">The sequence shown here is derived from an EMBL/GenBank/DDBJ whole genome shotgun (WGS) entry which is preliminary data.</text>
</comment>
<protein>
    <submittedName>
        <fullName evidence="2">Gram-negative bacterial tonB protein</fullName>
    </submittedName>
</protein>
<organism evidence="2 3">
    <name type="scientific">Enhygromyxa salina</name>
    <dbReference type="NCBI Taxonomy" id="215803"/>
    <lineage>
        <taxon>Bacteria</taxon>
        <taxon>Pseudomonadati</taxon>
        <taxon>Myxococcota</taxon>
        <taxon>Polyangia</taxon>
        <taxon>Nannocystales</taxon>
        <taxon>Nannocystaceae</taxon>
        <taxon>Enhygromyxa</taxon>
    </lineage>
</organism>
<accession>A0A2S9YML5</accession>
<dbReference type="OrthoDB" id="5525544at2"/>
<dbReference type="AlphaFoldDB" id="A0A2S9YML5"/>
<dbReference type="RefSeq" id="WP_146157912.1">
    <property type="nucleotide sequence ID" value="NZ_PVNL01000077.1"/>
</dbReference>
<dbReference type="SUPFAM" id="SSF74653">
    <property type="entry name" value="TolA/TonB C-terminal domain"/>
    <property type="match status" value="1"/>
</dbReference>
<evidence type="ECO:0000313" key="2">
    <source>
        <dbReference type="EMBL" id="PRQ06328.1"/>
    </source>
</evidence>
<feature type="region of interest" description="Disordered" evidence="1">
    <location>
        <begin position="82"/>
        <end position="103"/>
    </location>
</feature>
<proteinExistence type="predicted"/>
<dbReference type="EMBL" id="PVNL01000077">
    <property type="protein sequence ID" value="PRQ06328.1"/>
    <property type="molecule type" value="Genomic_DNA"/>
</dbReference>
<evidence type="ECO:0000256" key="1">
    <source>
        <dbReference type="SAM" id="MobiDB-lite"/>
    </source>
</evidence>
<dbReference type="Proteomes" id="UP000238823">
    <property type="component" value="Unassembled WGS sequence"/>
</dbReference>
<gene>
    <name evidence="2" type="ORF">ENSA7_40050</name>
</gene>
<reference evidence="2 3" key="1">
    <citation type="submission" date="2018-03" db="EMBL/GenBank/DDBJ databases">
        <title>Draft Genome Sequences of the Obligatory Marine Myxobacteria Enhygromyxa salina SWB007.</title>
        <authorList>
            <person name="Poehlein A."/>
            <person name="Moghaddam J.A."/>
            <person name="Harms H."/>
            <person name="Alanjari M."/>
            <person name="Koenig G.M."/>
            <person name="Daniel R."/>
            <person name="Schaeberle T.F."/>
        </authorList>
    </citation>
    <scope>NUCLEOTIDE SEQUENCE [LARGE SCALE GENOMIC DNA]</scope>
    <source>
        <strain evidence="2 3">SWB007</strain>
    </source>
</reference>